<comment type="cofactor">
    <cofactor evidence="1">
        <name>Ca(2+)</name>
        <dbReference type="ChEBI" id="CHEBI:29108"/>
    </cofactor>
</comment>
<evidence type="ECO:0000256" key="4">
    <source>
        <dbReference type="ARBA" id="ARBA00022525"/>
    </source>
</evidence>
<proteinExistence type="predicted"/>
<dbReference type="GO" id="GO:0004623">
    <property type="term" value="F:phospholipase A2 activity"/>
    <property type="evidence" value="ECO:0007669"/>
    <property type="project" value="UniProtKB-EC"/>
</dbReference>
<evidence type="ECO:0000256" key="7">
    <source>
        <dbReference type="ARBA" id="ARBA00022837"/>
    </source>
</evidence>
<dbReference type="OMA" id="KSTDNCC"/>
<dbReference type="GO" id="GO:0006644">
    <property type="term" value="P:phospholipid metabolic process"/>
    <property type="evidence" value="ECO:0007669"/>
    <property type="project" value="InterPro"/>
</dbReference>
<evidence type="ECO:0000256" key="6">
    <source>
        <dbReference type="ARBA" id="ARBA00022801"/>
    </source>
</evidence>
<organism evidence="11">
    <name type="scientific">Capitella teleta</name>
    <name type="common">Polychaete worm</name>
    <dbReference type="NCBI Taxonomy" id="283909"/>
    <lineage>
        <taxon>Eukaryota</taxon>
        <taxon>Metazoa</taxon>
        <taxon>Spiralia</taxon>
        <taxon>Lophotrochozoa</taxon>
        <taxon>Annelida</taxon>
        <taxon>Polychaeta</taxon>
        <taxon>Sedentaria</taxon>
        <taxon>Scolecida</taxon>
        <taxon>Capitellidae</taxon>
        <taxon>Capitella</taxon>
    </lineage>
</organism>
<keyword evidence="13" id="KW-1185">Reference proteome</keyword>
<feature type="domain" description="Phospholipase A2-like central" evidence="10">
    <location>
        <begin position="2"/>
        <end position="93"/>
    </location>
</feature>
<dbReference type="EMBL" id="AMQN01002918">
    <property type="status" value="NOT_ANNOTATED_CDS"/>
    <property type="molecule type" value="Genomic_DNA"/>
</dbReference>
<keyword evidence="9" id="KW-1015">Disulfide bond</keyword>
<dbReference type="OrthoDB" id="6075074at2759"/>
<dbReference type="GO" id="GO:0005576">
    <property type="term" value="C:extracellular region"/>
    <property type="evidence" value="ECO:0007669"/>
    <property type="project" value="UniProtKB-SubCell"/>
</dbReference>
<reference evidence="13" key="1">
    <citation type="submission" date="2012-12" db="EMBL/GenBank/DDBJ databases">
        <authorList>
            <person name="Hellsten U."/>
            <person name="Grimwood J."/>
            <person name="Chapman J.A."/>
            <person name="Shapiro H."/>
            <person name="Aerts A."/>
            <person name="Otillar R.P."/>
            <person name="Terry A.Y."/>
            <person name="Boore J.L."/>
            <person name="Simakov O."/>
            <person name="Marletaz F."/>
            <person name="Cho S.-J."/>
            <person name="Edsinger-Gonzales E."/>
            <person name="Havlak P."/>
            <person name="Kuo D.-H."/>
            <person name="Larsson T."/>
            <person name="Lv J."/>
            <person name="Arendt D."/>
            <person name="Savage R."/>
            <person name="Osoegawa K."/>
            <person name="de Jong P."/>
            <person name="Lindberg D.R."/>
            <person name="Seaver E.C."/>
            <person name="Weisblat D.A."/>
            <person name="Putnam N.H."/>
            <person name="Grigoriev I.V."/>
            <person name="Rokhsar D.S."/>
        </authorList>
    </citation>
    <scope>NUCLEOTIDE SEQUENCE</scope>
    <source>
        <strain evidence="13">I ESC-2004</strain>
    </source>
</reference>
<sequence>MIYPGTNWCGAGHRAEELGEHALADACCKEHDHCPNHIGAFRRKYHLFNWNFYTMSHCDCDDKFFDCLKAAGTSTANIIGRVYFNYLNTDCFVLYLKKSCIDRSFWGKCTKYGHSLHALERDPRHY</sequence>
<dbReference type="STRING" id="283909.R7TJI2"/>
<evidence type="ECO:0000256" key="8">
    <source>
        <dbReference type="ARBA" id="ARBA00023098"/>
    </source>
</evidence>
<comment type="subcellular location">
    <subcellularLocation>
        <location evidence="2">Secreted</location>
    </subcellularLocation>
</comment>
<evidence type="ECO:0000256" key="5">
    <source>
        <dbReference type="ARBA" id="ARBA00022723"/>
    </source>
</evidence>
<evidence type="ECO:0000313" key="11">
    <source>
        <dbReference type="EMBL" id="ELT91706.1"/>
    </source>
</evidence>
<protein>
    <recommendedName>
        <fullName evidence="3">phospholipase A2</fullName>
        <ecNumber evidence="3">3.1.1.4</ecNumber>
    </recommendedName>
</protein>
<evidence type="ECO:0000256" key="9">
    <source>
        <dbReference type="ARBA" id="ARBA00023157"/>
    </source>
</evidence>
<reference evidence="12" key="3">
    <citation type="submission" date="2015-06" db="UniProtKB">
        <authorList>
            <consortium name="EnsemblMetazoa"/>
        </authorList>
    </citation>
    <scope>IDENTIFICATION</scope>
</reference>
<dbReference type="Gene3D" id="1.20.90.10">
    <property type="entry name" value="Phospholipase A2 domain"/>
    <property type="match status" value="1"/>
</dbReference>
<keyword evidence="8" id="KW-0443">Lipid metabolism</keyword>
<reference evidence="11 13" key="2">
    <citation type="journal article" date="2013" name="Nature">
        <title>Insights into bilaterian evolution from three spiralian genomes.</title>
        <authorList>
            <person name="Simakov O."/>
            <person name="Marletaz F."/>
            <person name="Cho S.J."/>
            <person name="Edsinger-Gonzales E."/>
            <person name="Havlak P."/>
            <person name="Hellsten U."/>
            <person name="Kuo D.H."/>
            <person name="Larsson T."/>
            <person name="Lv J."/>
            <person name="Arendt D."/>
            <person name="Savage R."/>
            <person name="Osoegawa K."/>
            <person name="de Jong P."/>
            <person name="Grimwood J."/>
            <person name="Chapman J.A."/>
            <person name="Shapiro H."/>
            <person name="Aerts A."/>
            <person name="Otillar R.P."/>
            <person name="Terry A.Y."/>
            <person name="Boore J.L."/>
            <person name="Grigoriev I.V."/>
            <person name="Lindberg D.R."/>
            <person name="Seaver E.C."/>
            <person name="Weisblat D.A."/>
            <person name="Putnam N.H."/>
            <person name="Rokhsar D.S."/>
        </authorList>
    </citation>
    <scope>NUCLEOTIDE SEQUENCE</scope>
    <source>
        <strain evidence="11 13">I ESC-2004</strain>
    </source>
</reference>
<evidence type="ECO:0000256" key="1">
    <source>
        <dbReference type="ARBA" id="ARBA00001913"/>
    </source>
</evidence>
<keyword evidence="5" id="KW-0479">Metal-binding</keyword>
<dbReference type="InterPro" id="IPR036444">
    <property type="entry name" value="PLipase_A2_dom_sf"/>
</dbReference>
<evidence type="ECO:0000313" key="13">
    <source>
        <dbReference type="Proteomes" id="UP000014760"/>
    </source>
</evidence>
<gene>
    <name evidence="11" type="ORF">CAPTEDRAFT_90748</name>
</gene>
<keyword evidence="7" id="KW-0106">Calcium</keyword>
<evidence type="ECO:0000259" key="10">
    <source>
        <dbReference type="Pfam" id="PF05826"/>
    </source>
</evidence>
<dbReference type="HOGENOM" id="CLU_118255_1_0_1"/>
<keyword evidence="4" id="KW-0964">Secreted</keyword>
<dbReference type="FunCoup" id="R7TJI2">
    <property type="interactions" value="66"/>
</dbReference>
<dbReference type="Pfam" id="PF05826">
    <property type="entry name" value="Phospholip_A2_2"/>
    <property type="match status" value="1"/>
</dbReference>
<dbReference type="GO" id="GO:0046872">
    <property type="term" value="F:metal ion binding"/>
    <property type="evidence" value="ECO:0007669"/>
    <property type="project" value="UniProtKB-KW"/>
</dbReference>
<dbReference type="Proteomes" id="UP000014760">
    <property type="component" value="Unassembled WGS sequence"/>
</dbReference>
<keyword evidence="6" id="KW-0378">Hydrolase</keyword>
<dbReference type="EMBL" id="KB310391">
    <property type="protein sequence ID" value="ELT91706.1"/>
    <property type="molecule type" value="Genomic_DNA"/>
</dbReference>
<evidence type="ECO:0000313" key="12">
    <source>
        <dbReference type="EnsemblMetazoa" id="CapteP90748"/>
    </source>
</evidence>
<dbReference type="EnsemblMetazoa" id="CapteT90748">
    <property type="protein sequence ID" value="CapteP90748"/>
    <property type="gene ID" value="CapteG90748"/>
</dbReference>
<dbReference type="InterPro" id="IPR016090">
    <property type="entry name" value="PLA2-like_dom"/>
</dbReference>
<name>R7TJI2_CAPTE</name>
<dbReference type="SUPFAM" id="SSF48619">
    <property type="entry name" value="Phospholipase A2, PLA2"/>
    <property type="match status" value="1"/>
</dbReference>
<evidence type="ECO:0000256" key="2">
    <source>
        <dbReference type="ARBA" id="ARBA00004613"/>
    </source>
</evidence>
<dbReference type="InterPro" id="IPR033113">
    <property type="entry name" value="PLA2_histidine"/>
</dbReference>
<dbReference type="EC" id="3.1.1.4" evidence="3"/>
<dbReference type="FunFam" id="1.20.90.10:FF:000002">
    <property type="entry name" value="Phospholipase A2 group III"/>
    <property type="match status" value="1"/>
</dbReference>
<dbReference type="PANTHER" id="PTHR12253">
    <property type="entry name" value="RH14732P"/>
    <property type="match status" value="1"/>
</dbReference>
<dbReference type="GO" id="GO:0050482">
    <property type="term" value="P:arachidonate secretion"/>
    <property type="evidence" value="ECO:0007669"/>
    <property type="project" value="InterPro"/>
</dbReference>
<dbReference type="AlphaFoldDB" id="R7TJI2"/>
<evidence type="ECO:0000256" key="3">
    <source>
        <dbReference type="ARBA" id="ARBA00013278"/>
    </source>
</evidence>
<accession>R7TJI2</accession>
<dbReference type="PROSITE" id="PS00118">
    <property type="entry name" value="PA2_HIS"/>
    <property type="match status" value="1"/>
</dbReference>